<organism evidence="1">
    <name type="scientific">viral metagenome</name>
    <dbReference type="NCBI Taxonomy" id="1070528"/>
    <lineage>
        <taxon>unclassified sequences</taxon>
        <taxon>metagenomes</taxon>
        <taxon>organismal metagenomes</taxon>
    </lineage>
</organism>
<sequence>MPKCCICGQKVKTNKVNGIYSKFGLRYYCKKYECQVRFIEDAGDPPPEPEFKYT</sequence>
<dbReference type="AlphaFoldDB" id="A0A6M3JYP3"/>
<proteinExistence type="predicted"/>
<gene>
    <name evidence="1" type="ORF">MM415A01969_0010</name>
    <name evidence="2" type="ORF">MM415B05940_0009</name>
</gene>
<name>A0A6M3JYP3_9ZZZZ</name>
<evidence type="ECO:0000313" key="2">
    <source>
        <dbReference type="EMBL" id="QJA97802.1"/>
    </source>
</evidence>
<dbReference type="EMBL" id="MT143526">
    <property type="protein sequence ID" value="QJA97802.1"/>
    <property type="molecule type" value="Genomic_DNA"/>
</dbReference>
<accession>A0A6M3JYP3</accession>
<evidence type="ECO:0000313" key="1">
    <source>
        <dbReference type="EMBL" id="QJA74548.1"/>
    </source>
</evidence>
<protein>
    <submittedName>
        <fullName evidence="1">Uncharacterized protein</fullName>
    </submittedName>
</protein>
<reference evidence="1" key="1">
    <citation type="submission" date="2020-03" db="EMBL/GenBank/DDBJ databases">
        <title>The deep terrestrial virosphere.</title>
        <authorList>
            <person name="Holmfeldt K."/>
            <person name="Nilsson E."/>
            <person name="Simone D."/>
            <person name="Lopez-Fernandez M."/>
            <person name="Wu X."/>
            <person name="de Brujin I."/>
            <person name="Lundin D."/>
            <person name="Andersson A."/>
            <person name="Bertilsson S."/>
            <person name="Dopson M."/>
        </authorList>
    </citation>
    <scope>NUCLEOTIDE SEQUENCE</scope>
    <source>
        <strain evidence="1">MM415A01969</strain>
        <strain evidence="2">MM415B05940</strain>
    </source>
</reference>
<dbReference type="EMBL" id="MT142105">
    <property type="protein sequence ID" value="QJA74548.1"/>
    <property type="molecule type" value="Genomic_DNA"/>
</dbReference>